<dbReference type="GO" id="GO:0002098">
    <property type="term" value="P:tRNA wobble uridine modification"/>
    <property type="evidence" value="ECO:0007669"/>
    <property type="project" value="InterPro"/>
</dbReference>
<evidence type="ECO:0000313" key="10">
    <source>
        <dbReference type="EMBL" id="KAF0705371.1"/>
    </source>
</evidence>
<sequence>MSSFRRAVGLDSAAPHVPSTTSSSTPARGVSRGVKPFINDQTLTSSGLRELDAVVGGGYLLGSIVVVESSVFGSFGSDLARYFAAEGLANEHVVYTDASVVASLPLELSTAQKQLKAALVVAQTSAAAPPLTIAWQYEKYAAETLPHNVKVTDNRFCHSFDLSKPMVDAMKRTCHVLLDSSSTLAYRSIFATMQQALEHSDDVVRFVLTDVGAPWISGDMTSEHQSQLLIFVRAVRGLLARHRRRAICMLTMPAFTLPTPLVRSIRHLADYVFELSSFAGQSDHLPSELADFGGLLFVHKVAHLHSITGHALDNVKLGVKRDRRKLKLEPLHLPPEGSRSQKPDKTQQPKDMSF</sequence>
<proteinExistence type="inferred from homology"/>
<evidence type="ECO:0000256" key="4">
    <source>
        <dbReference type="ARBA" id="ARBA00007573"/>
    </source>
</evidence>
<evidence type="ECO:0000256" key="8">
    <source>
        <dbReference type="ARBA" id="ARBA00023242"/>
    </source>
</evidence>
<evidence type="ECO:0000256" key="3">
    <source>
        <dbReference type="ARBA" id="ARBA00005043"/>
    </source>
</evidence>
<dbReference type="InterPro" id="IPR027417">
    <property type="entry name" value="P-loop_NTPase"/>
</dbReference>
<dbReference type="UniPathway" id="UPA00988"/>
<evidence type="ECO:0000256" key="9">
    <source>
        <dbReference type="SAM" id="MobiDB-lite"/>
    </source>
</evidence>
<dbReference type="PANTHER" id="PTHR12896">
    <property type="entry name" value="PAX6 NEIGHBOR PROTEIN PAXNEB"/>
    <property type="match status" value="1"/>
</dbReference>
<dbReference type="PANTHER" id="PTHR12896:SF1">
    <property type="entry name" value="ELONGATOR COMPLEX PROTEIN 4"/>
    <property type="match status" value="1"/>
</dbReference>
<feature type="region of interest" description="Disordered" evidence="9">
    <location>
        <begin position="328"/>
        <end position="354"/>
    </location>
</feature>
<evidence type="ECO:0000256" key="2">
    <source>
        <dbReference type="ARBA" id="ARBA00004496"/>
    </source>
</evidence>
<name>A0A6A4YZS1_APHAT</name>
<evidence type="ECO:0000313" key="11">
    <source>
        <dbReference type="Proteomes" id="UP000469452"/>
    </source>
</evidence>
<dbReference type="GO" id="GO:0033588">
    <property type="term" value="C:elongator holoenzyme complex"/>
    <property type="evidence" value="ECO:0007669"/>
    <property type="project" value="InterPro"/>
</dbReference>
<gene>
    <name evidence="10" type="ORF">AaE_014543</name>
</gene>
<keyword evidence="8" id="KW-0539">Nucleus</keyword>
<comment type="caution">
    <text evidence="10">The sequence shown here is derived from an EMBL/GenBank/DDBJ whole genome shotgun (WGS) entry which is preliminary data.</text>
</comment>
<accession>A0A6A4YZS1</accession>
<dbReference type="EMBL" id="VJMI01020125">
    <property type="protein sequence ID" value="KAF0705371.1"/>
    <property type="molecule type" value="Genomic_DNA"/>
</dbReference>
<evidence type="ECO:0000256" key="5">
    <source>
        <dbReference type="ARBA" id="ARBA00020265"/>
    </source>
</evidence>
<organism evidence="10 11">
    <name type="scientific">Aphanomyces astaci</name>
    <name type="common">Crayfish plague agent</name>
    <dbReference type="NCBI Taxonomy" id="112090"/>
    <lineage>
        <taxon>Eukaryota</taxon>
        <taxon>Sar</taxon>
        <taxon>Stramenopiles</taxon>
        <taxon>Oomycota</taxon>
        <taxon>Saprolegniomycetes</taxon>
        <taxon>Saprolegniales</taxon>
        <taxon>Verrucalvaceae</taxon>
        <taxon>Aphanomyces</taxon>
    </lineage>
</organism>
<feature type="compositionally biased region" description="Low complexity" evidence="9">
    <location>
        <begin position="12"/>
        <end position="27"/>
    </location>
</feature>
<keyword evidence="6" id="KW-0963">Cytoplasm</keyword>
<evidence type="ECO:0000256" key="7">
    <source>
        <dbReference type="ARBA" id="ARBA00022694"/>
    </source>
</evidence>
<feature type="region of interest" description="Disordered" evidence="9">
    <location>
        <begin position="1"/>
        <end position="33"/>
    </location>
</feature>
<dbReference type="AlphaFoldDB" id="A0A6A4YZS1"/>
<dbReference type="Pfam" id="PF05625">
    <property type="entry name" value="PAXNEB"/>
    <property type="match status" value="1"/>
</dbReference>
<comment type="pathway">
    <text evidence="3">tRNA modification; 5-methoxycarbonylmethyl-2-thiouridine-tRNA biosynthesis.</text>
</comment>
<dbReference type="CDD" id="cd19494">
    <property type="entry name" value="Elp4"/>
    <property type="match status" value="1"/>
</dbReference>
<dbReference type="Gene3D" id="3.40.50.300">
    <property type="entry name" value="P-loop containing nucleotide triphosphate hydrolases"/>
    <property type="match status" value="1"/>
</dbReference>
<evidence type="ECO:0000256" key="1">
    <source>
        <dbReference type="ARBA" id="ARBA00004123"/>
    </source>
</evidence>
<comment type="subcellular location">
    <subcellularLocation>
        <location evidence="2">Cytoplasm</location>
    </subcellularLocation>
    <subcellularLocation>
        <location evidence="1">Nucleus</location>
    </subcellularLocation>
</comment>
<protein>
    <recommendedName>
        <fullName evidence="5">Elongator complex protein 4</fullName>
    </recommendedName>
</protein>
<dbReference type="GO" id="GO:0008023">
    <property type="term" value="C:transcription elongation factor complex"/>
    <property type="evidence" value="ECO:0007669"/>
    <property type="project" value="TreeGrafter"/>
</dbReference>
<reference evidence="10 11" key="1">
    <citation type="submission" date="2019-06" db="EMBL/GenBank/DDBJ databases">
        <title>Genomics analysis of Aphanomyces spp. identifies a new class of oomycete effector associated with host adaptation.</title>
        <authorList>
            <person name="Gaulin E."/>
        </authorList>
    </citation>
    <scope>NUCLEOTIDE SEQUENCE [LARGE SCALE GENOMIC DNA]</scope>
    <source>
        <strain evidence="10 11">E</strain>
    </source>
</reference>
<dbReference type="Proteomes" id="UP000469452">
    <property type="component" value="Unassembled WGS sequence"/>
</dbReference>
<evidence type="ECO:0000256" key="6">
    <source>
        <dbReference type="ARBA" id="ARBA00022490"/>
    </source>
</evidence>
<keyword evidence="7" id="KW-0819">tRNA processing</keyword>
<dbReference type="VEuPathDB" id="FungiDB:H257_00142"/>
<feature type="compositionally biased region" description="Basic and acidic residues" evidence="9">
    <location>
        <begin position="339"/>
        <end position="354"/>
    </location>
</feature>
<dbReference type="InterPro" id="IPR008728">
    <property type="entry name" value="Elongator_complex_protein_4"/>
</dbReference>
<comment type="similarity">
    <text evidence="4">Belongs to the ELP4 family.</text>
</comment>
<dbReference type="GO" id="GO:0005737">
    <property type="term" value="C:cytoplasm"/>
    <property type="evidence" value="ECO:0007669"/>
    <property type="project" value="UniProtKB-SubCell"/>
</dbReference>